<dbReference type="SUPFAM" id="SSF49265">
    <property type="entry name" value="Fibronectin type III"/>
    <property type="match status" value="1"/>
</dbReference>
<dbReference type="InterPro" id="IPR032291">
    <property type="entry name" value="Abn2_C"/>
</dbReference>
<feature type="signal peptide" evidence="2">
    <location>
        <begin position="1"/>
        <end position="27"/>
    </location>
</feature>
<evidence type="ECO:0000256" key="2">
    <source>
        <dbReference type="SAM" id="SignalP"/>
    </source>
</evidence>
<dbReference type="Pfam" id="PF00041">
    <property type="entry name" value="fn3"/>
    <property type="match status" value="1"/>
</dbReference>
<feature type="compositionally biased region" description="Basic and acidic residues" evidence="1">
    <location>
        <begin position="1068"/>
        <end position="1078"/>
    </location>
</feature>
<evidence type="ECO:0000259" key="3">
    <source>
        <dbReference type="PROSITE" id="PS50853"/>
    </source>
</evidence>
<sequence length="1239" mass="136351">MKKRTRAFISLAMTVCLTLSNSMLATASETNDTNNKTLLTQEDLDSALHEEGLTRSFERASVHDPSIVTTTDKDGKTLYYVFGTHMAVAKSYDLTNWEQVYDGYKKDSPLFGTINEKGETVPISFDTAFENNAYTGTVTTNIDGSLSQTEFGYYNAKAWHTALDNYHVDGNLWAPDVIYNKKMQKWTMYMSLNGSQSNSVIVLLTADDIEGPYVYQGPVVYSGFYNSSEALSYMNTDLELVYGTLNSLPEKYNLADRNAWGNYWPHAIDPCVYYDENGNLRMTYGSWSGGIYELMLDETTGLRDYSVTYEDVQSGQNITSDKYFGTHLAGGYYVSGEASYIKFINGRYYLFVTNGDLGADGNYQMRVFSSDNPDGPFLDTKGESAIYDSYKINYNSNYGHIYSGTDNGAEGSTAGARLMTNYKWNFMDAGEVSQGHNSVLVNDDGAFVIYHTRFDNGVDGHELRVHQLYTVGNGSLVAAPCEYDALLKDKASYTKEETGGSYDVIFGKYDTNPHWVGGKKSDGGSLMYAGTTDCETPIQLTLAPDGTVMSDDARLGSWSLADDGKYATVTINDAIDDEHLAGTYQCIFIEQNTSGKQTTCFTGINEASGISIWGCANEISDTRAVALTDLNLLNTIPERTSSKLSLPTSGISGSTITWSSNAPAIISSTGVVKKAAQDTKVTLTATISKGDVYFVEKFSVIVTAQDISMGNMTVKLPSADFTCEMDNPFYGQTINQLYIHYTITLDKASKLDGLADILRFYNSRAKEKGESLSLLSAPYLTYQTSDGASIDFHKPSDTQSAGLSADTPVTCEILIDRKTNNITFTTNGTKVVFYEEDITQKGITTATLLDSISKNCDTFSWGSATNTEIGTLEDVIITDTAPVNQTFTEDSYQITPDFEPVVMANAFDGEDISLAELEYTVSYEGESIDSYAGLFAFYPTDVSGRISFHTMPYICYNDGSSNWIDIKPSTASDTITGNSTYTYKYILTKDKLRLYVNNERVFTSENSSGATYENLLNYMSKCAYLSMGVNADTSFWYNNSKVTAEISNLHFGINAVSKVHPPYVTIPVKDDNGSDTKPDPPTNPDADKNNQPGKDPNTDSGNSNSNTNSNTSTNNTGNNNNTPNNISDSKNQSDTPAGSQKVSVKKVTLKSVKNKKGRKALVNWKKVSNASGYAIQYSTSKKFKKPITVKVKKAKTTSTTLKKLKKGKTYYVRVRAYKTVSGTTYYGKYSSVKKVRIKK</sequence>
<dbReference type="Pfam" id="PF20578">
    <property type="entry name" value="aBig_2"/>
    <property type="match status" value="1"/>
</dbReference>
<dbReference type="EMBL" id="JACOPH010000001">
    <property type="protein sequence ID" value="MBC5712690.1"/>
    <property type="molecule type" value="Genomic_DNA"/>
</dbReference>
<dbReference type="RefSeq" id="WP_186865769.1">
    <property type="nucleotide sequence ID" value="NZ_JACOPH010000001.1"/>
</dbReference>
<gene>
    <name evidence="4" type="ORF">H8S17_00440</name>
</gene>
<evidence type="ECO:0000313" key="4">
    <source>
        <dbReference type="EMBL" id="MBC5712690.1"/>
    </source>
</evidence>
<dbReference type="SUPFAM" id="SSF75005">
    <property type="entry name" value="Arabinanase/levansucrase/invertase"/>
    <property type="match status" value="1"/>
</dbReference>
<dbReference type="Pfam" id="PF16369">
    <property type="entry name" value="GH43_C"/>
    <property type="match status" value="1"/>
</dbReference>
<keyword evidence="5" id="KW-1185">Reference proteome</keyword>
<keyword evidence="4" id="KW-0378">Hydrolase</keyword>
<comment type="caution">
    <text evidence="4">The sequence shown here is derived from an EMBL/GenBank/DDBJ whole genome shotgun (WGS) entry which is preliminary data.</text>
</comment>
<evidence type="ECO:0000313" key="5">
    <source>
        <dbReference type="Proteomes" id="UP000606720"/>
    </source>
</evidence>
<protein>
    <submittedName>
        <fullName evidence="4">Glycoside hydrolase family 43 protein</fullName>
    </submittedName>
</protein>
<feature type="region of interest" description="Disordered" evidence="1">
    <location>
        <begin position="1064"/>
        <end position="1145"/>
    </location>
</feature>
<dbReference type="PANTHER" id="PTHR43301">
    <property type="entry name" value="ARABINAN ENDO-1,5-ALPHA-L-ARABINOSIDASE"/>
    <property type="match status" value="1"/>
</dbReference>
<dbReference type="GO" id="GO:0016787">
    <property type="term" value="F:hydrolase activity"/>
    <property type="evidence" value="ECO:0007669"/>
    <property type="project" value="UniProtKB-KW"/>
</dbReference>
<proteinExistence type="predicted"/>
<dbReference type="Gene3D" id="2.60.40.10">
    <property type="entry name" value="Immunoglobulins"/>
    <property type="match status" value="1"/>
</dbReference>
<dbReference type="InterPro" id="IPR023296">
    <property type="entry name" value="Glyco_hydro_beta-prop_sf"/>
</dbReference>
<dbReference type="Proteomes" id="UP000606720">
    <property type="component" value="Unassembled WGS sequence"/>
</dbReference>
<dbReference type="InterPro" id="IPR036116">
    <property type="entry name" value="FN3_sf"/>
</dbReference>
<name>A0A923RSF3_9FIRM</name>
<feature type="compositionally biased region" description="Polar residues" evidence="1">
    <location>
        <begin position="1126"/>
        <end position="1138"/>
    </location>
</feature>
<feature type="compositionally biased region" description="Low complexity" evidence="1">
    <location>
        <begin position="1098"/>
        <end position="1125"/>
    </location>
</feature>
<reference evidence="4" key="1">
    <citation type="submission" date="2020-08" db="EMBL/GenBank/DDBJ databases">
        <title>Genome public.</title>
        <authorList>
            <person name="Liu C."/>
            <person name="Sun Q."/>
        </authorList>
    </citation>
    <scope>NUCLEOTIDE SEQUENCE</scope>
    <source>
        <strain evidence="4">BX1005</strain>
    </source>
</reference>
<dbReference type="PROSITE" id="PS50853">
    <property type="entry name" value="FN3"/>
    <property type="match status" value="1"/>
</dbReference>
<dbReference type="InterPro" id="IPR046780">
    <property type="entry name" value="aBig_2"/>
</dbReference>
<dbReference type="InterPro" id="IPR013783">
    <property type="entry name" value="Ig-like_fold"/>
</dbReference>
<evidence type="ECO:0000256" key="1">
    <source>
        <dbReference type="SAM" id="MobiDB-lite"/>
    </source>
</evidence>
<dbReference type="InterPro" id="IPR050727">
    <property type="entry name" value="GH43_arabinanases"/>
</dbReference>
<dbReference type="Gene3D" id="2.115.10.20">
    <property type="entry name" value="Glycosyl hydrolase domain, family 43"/>
    <property type="match status" value="1"/>
</dbReference>
<dbReference type="InterPro" id="IPR003961">
    <property type="entry name" value="FN3_dom"/>
</dbReference>
<dbReference type="AlphaFoldDB" id="A0A923RSF3"/>
<feature type="chain" id="PRO_5036811609" evidence="2">
    <location>
        <begin position="28"/>
        <end position="1239"/>
    </location>
</feature>
<keyword evidence="2" id="KW-0732">Signal</keyword>
<accession>A0A923RSF3</accession>
<dbReference type="PANTHER" id="PTHR43301:SF3">
    <property type="entry name" value="ARABINAN ENDO-1,5-ALPHA-L-ARABINOSIDASE A-RELATED"/>
    <property type="match status" value="1"/>
</dbReference>
<feature type="domain" description="Fibronectin type-III" evidence="3">
    <location>
        <begin position="1143"/>
        <end position="1239"/>
    </location>
</feature>
<organism evidence="4 5">
    <name type="scientific">Roseburia zhanii</name>
    <dbReference type="NCBI Taxonomy" id="2763064"/>
    <lineage>
        <taxon>Bacteria</taxon>
        <taxon>Bacillati</taxon>
        <taxon>Bacillota</taxon>
        <taxon>Clostridia</taxon>
        <taxon>Lachnospirales</taxon>
        <taxon>Lachnospiraceae</taxon>
        <taxon>Roseburia</taxon>
    </lineage>
</organism>